<sequence length="254" mass="26996">MDIEAVYYRQPRPFEPARGLSEAEARFASAEARFGLGGVLASLDARWVPGAPGRVADAEYKPLQLAIAARCGLSVPPTMVTNDPAAAREFAAGQRDGAVYKALMHKLIADSGEPRLIYTSPVAAEEIGGGVAATAHQFQADLAGKKAVDARLLVTLRGCAAVAIRAERPEARRDFRLDYAALDYAPIEVPAPVAEGCTRYLSALGLTAGVFGFCLTDRDWLFLECGPGAQWGWLQEATGVAMSDLVAEELMASP</sequence>
<dbReference type="SUPFAM" id="SSF56059">
    <property type="entry name" value="Glutathione synthetase ATP-binding domain-like"/>
    <property type="match status" value="1"/>
</dbReference>
<dbReference type="Proteomes" id="UP001165685">
    <property type="component" value="Unassembled WGS sequence"/>
</dbReference>
<evidence type="ECO:0000313" key="2">
    <source>
        <dbReference type="Proteomes" id="UP001165685"/>
    </source>
</evidence>
<organism evidence="1 2">
    <name type="scientific">Nocardiopsis suaedae</name>
    <dbReference type="NCBI Taxonomy" id="3018444"/>
    <lineage>
        <taxon>Bacteria</taxon>
        <taxon>Bacillati</taxon>
        <taxon>Actinomycetota</taxon>
        <taxon>Actinomycetes</taxon>
        <taxon>Streptosporangiales</taxon>
        <taxon>Nocardiopsidaceae</taxon>
        <taxon>Nocardiopsis</taxon>
    </lineage>
</organism>
<evidence type="ECO:0000313" key="1">
    <source>
        <dbReference type="EMBL" id="MDA2807625.1"/>
    </source>
</evidence>
<name>A0ABT4TSG2_9ACTN</name>
<keyword evidence="2" id="KW-1185">Reference proteome</keyword>
<accession>A0ABT4TSG2</accession>
<gene>
    <name evidence="1" type="ORF">O4U47_24155</name>
</gene>
<proteinExistence type="predicted"/>
<reference evidence="1" key="1">
    <citation type="submission" date="2023-01" db="EMBL/GenBank/DDBJ databases">
        <title>Draft genome sequence of Nocardiopsis sp. LSu2-4 isolated from halophytes.</title>
        <authorList>
            <person name="Duangmal K."/>
            <person name="Chantavorakit T."/>
        </authorList>
    </citation>
    <scope>NUCLEOTIDE SEQUENCE</scope>
    <source>
        <strain evidence="1">LSu2-4</strain>
    </source>
</reference>
<comment type="caution">
    <text evidence="1">The sequence shown here is derived from an EMBL/GenBank/DDBJ whole genome shotgun (WGS) entry which is preliminary data.</text>
</comment>
<protein>
    <submittedName>
        <fullName evidence="1">ATP-grasp ribosomal peptide maturase</fullName>
    </submittedName>
</protein>
<dbReference type="EMBL" id="JAQFWP010000059">
    <property type="protein sequence ID" value="MDA2807625.1"/>
    <property type="molecule type" value="Genomic_DNA"/>
</dbReference>
<dbReference type="Gene3D" id="3.30.470.20">
    <property type="entry name" value="ATP-grasp fold, B domain"/>
    <property type="match status" value="1"/>
</dbReference>